<keyword evidence="6 8" id="KW-0472">Membrane</keyword>
<keyword evidence="7 8" id="KW-0998">Cell outer membrane</keyword>
<dbReference type="RefSeq" id="WP_105727746.1">
    <property type="nucleotide sequence ID" value="NZ_PVBS01000005.1"/>
</dbReference>
<organism evidence="13 14">
    <name type="scientific">Sphingobacterium gobiense</name>
    <dbReference type="NCBI Taxonomy" id="1382456"/>
    <lineage>
        <taxon>Bacteria</taxon>
        <taxon>Pseudomonadati</taxon>
        <taxon>Bacteroidota</taxon>
        <taxon>Sphingobacteriia</taxon>
        <taxon>Sphingobacteriales</taxon>
        <taxon>Sphingobacteriaceae</taxon>
        <taxon>Sphingobacterium</taxon>
    </lineage>
</organism>
<feature type="domain" description="TonB-dependent receptor plug" evidence="12">
    <location>
        <begin position="126"/>
        <end position="228"/>
    </location>
</feature>
<dbReference type="InterPro" id="IPR037066">
    <property type="entry name" value="Plug_dom_sf"/>
</dbReference>
<dbReference type="InterPro" id="IPR008969">
    <property type="entry name" value="CarboxyPept-like_regulatory"/>
</dbReference>
<evidence type="ECO:0000256" key="6">
    <source>
        <dbReference type="ARBA" id="ARBA00023136"/>
    </source>
</evidence>
<reference evidence="13 14" key="1">
    <citation type="submission" date="2018-02" db="EMBL/GenBank/DDBJ databases">
        <title>The draft genome of Sphingobacterium gobiense H7.</title>
        <authorList>
            <person name="Li L."/>
            <person name="Liu L."/>
            <person name="Zhang X."/>
            <person name="Wang T."/>
            <person name="Liang L."/>
        </authorList>
    </citation>
    <scope>NUCLEOTIDE SEQUENCE [LARGE SCALE GENOMIC DNA]</scope>
    <source>
        <strain evidence="13 14">ACCC 05757</strain>
    </source>
</reference>
<dbReference type="CDD" id="cd01347">
    <property type="entry name" value="ligand_gated_channel"/>
    <property type="match status" value="1"/>
</dbReference>
<sequence>MKLIYTILCLFCCSASYGQTTILKGKVMDAMDRFSLPGATLRLEPGNRYTVSNVNGDFEFLSVPAGTYTLSVNYLGYQAYTKQISVNGKQEQLEVLLSSSSQTIGEVSVMGDIVKGQARALNQQKNNSNITNIISSDQVGRFPDQNIGDALKRVPGITMQNDQGEARNIIIRGLSPELNSVTLNGDRIPSAEGDNRNVQMDLIPADMISTIEVNKTLTPDMDADAIGGSVNLITRAVPNKQRISATLGGGYMPIREKGIYNGSLVYGNRFADNKLGIVLSGTIQTQNFGSDNIEAVWDQHDNRVFMDQMDIRKYDVQRIRRSFSLATDYEINSRNRLELNAIYNWRDDRENRYRTRYRSMEWDKDKQTYIGDIRRETKGGIDKNNNNTRLEDQRVLNFSLKGEHLLTSKLDFDWAASYSKASEDRPHERYIDYQMRKVELGQDLTDPNKPLVIDNNQDYSAFGMRKLTENHDYTSEDEFGAKFNFRLPLSIIDGQKGRLRFGGRLRLKNKKRDNIFYEYTPVAAVFGAMSTLPMENWSGNNYQPGSQYIPGGFINKRFLGVWDLTNRDLFEEKADPSEYLAVNYKAKEIITAGYVRWDQNFTERTSMIVGARIEHTSIDYSGNFVEDEEDLISAVNNKNSYINILPSLTLRHDVTNDFILRAAVTTSLARPNYYALAPFINSLPGDTEIDAGNPNLKATYATNFDLMAENYFQNVGLVSAGAFYKRLNNFIYRYADRSYTSSKFANDFPDISNPIPTGEEWRFTQSRNGNNVDVYGFEVAFQRQLDFLPGKFLKGFGIYTNYTYTYSKAHGIQSSEDGDERTGLRLPRTAPHMFNGSLSWENNRFSARVSANYTAAYLDEITESSFYDAYYDRQFFIDANASYKITGQFRIFGEANNLTNQPLRYYQGTKERMMQLEYYRPRFNLGLKFDL</sequence>
<dbReference type="PROSITE" id="PS52016">
    <property type="entry name" value="TONB_DEPENDENT_REC_3"/>
    <property type="match status" value="1"/>
</dbReference>
<feature type="signal peptide" evidence="10">
    <location>
        <begin position="1"/>
        <end position="18"/>
    </location>
</feature>
<evidence type="ECO:0000256" key="10">
    <source>
        <dbReference type="SAM" id="SignalP"/>
    </source>
</evidence>
<evidence type="ECO:0000259" key="11">
    <source>
        <dbReference type="Pfam" id="PF00593"/>
    </source>
</evidence>
<keyword evidence="13" id="KW-0675">Receptor</keyword>
<dbReference type="InterPro" id="IPR012910">
    <property type="entry name" value="Plug_dom"/>
</dbReference>
<dbReference type="Pfam" id="PF13715">
    <property type="entry name" value="CarbopepD_reg_2"/>
    <property type="match status" value="1"/>
</dbReference>
<dbReference type="PANTHER" id="PTHR40980:SF4">
    <property type="entry name" value="TONB-DEPENDENT RECEPTOR-LIKE BETA-BARREL DOMAIN-CONTAINING PROTEIN"/>
    <property type="match status" value="1"/>
</dbReference>
<protein>
    <submittedName>
        <fullName evidence="13">TonB-dependent receptor</fullName>
    </submittedName>
</protein>
<proteinExistence type="inferred from homology"/>
<dbReference type="Gene3D" id="2.60.40.1120">
    <property type="entry name" value="Carboxypeptidase-like, regulatory domain"/>
    <property type="match status" value="1"/>
</dbReference>
<evidence type="ECO:0000313" key="13">
    <source>
        <dbReference type="EMBL" id="PRD51458.1"/>
    </source>
</evidence>
<evidence type="ECO:0000259" key="12">
    <source>
        <dbReference type="Pfam" id="PF07715"/>
    </source>
</evidence>
<dbReference type="InterPro" id="IPR010104">
    <property type="entry name" value="TonB_rcpt_bac"/>
</dbReference>
<comment type="similarity">
    <text evidence="8 9">Belongs to the TonB-dependent receptor family.</text>
</comment>
<keyword evidence="10" id="KW-0732">Signal</keyword>
<feature type="domain" description="TonB-dependent receptor-like beta-barrel" evidence="11">
    <location>
        <begin position="454"/>
        <end position="898"/>
    </location>
</feature>
<dbReference type="AlphaFoldDB" id="A0A2S9JEY3"/>
<dbReference type="Gene3D" id="2.170.130.10">
    <property type="entry name" value="TonB-dependent receptor, plug domain"/>
    <property type="match status" value="1"/>
</dbReference>
<dbReference type="NCBIfam" id="TIGR01782">
    <property type="entry name" value="TonB-Xanth-Caul"/>
    <property type="match status" value="1"/>
</dbReference>
<dbReference type="OrthoDB" id="8727862at2"/>
<dbReference type="Pfam" id="PF00593">
    <property type="entry name" value="TonB_dep_Rec_b-barrel"/>
    <property type="match status" value="1"/>
</dbReference>
<dbReference type="EMBL" id="PVBS01000005">
    <property type="protein sequence ID" value="PRD51458.1"/>
    <property type="molecule type" value="Genomic_DNA"/>
</dbReference>
<keyword evidence="2 8" id="KW-0813">Transport</keyword>
<dbReference type="InterPro" id="IPR039426">
    <property type="entry name" value="TonB-dep_rcpt-like"/>
</dbReference>
<dbReference type="Proteomes" id="UP000238642">
    <property type="component" value="Unassembled WGS sequence"/>
</dbReference>
<keyword evidence="3 8" id="KW-1134">Transmembrane beta strand</keyword>
<accession>A0A2S9JEY3</accession>
<evidence type="ECO:0000256" key="3">
    <source>
        <dbReference type="ARBA" id="ARBA00022452"/>
    </source>
</evidence>
<name>A0A2S9JEY3_9SPHI</name>
<comment type="subcellular location">
    <subcellularLocation>
        <location evidence="1 8">Cell outer membrane</location>
        <topology evidence="1 8">Multi-pass membrane protein</topology>
    </subcellularLocation>
</comment>
<comment type="caution">
    <text evidence="13">The sequence shown here is derived from an EMBL/GenBank/DDBJ whole genome shotgun (WGS) entry which is preliminary data.</text>
</comment>
<keyword evidence="4 8" id="KW-0812">Transmembrane</keyword>
<evidence type="ECO:0000256" key="7">
    <source>
        <dbReference type="ARBA" id="ARBA00023237"/>
    </source>
</evidence>
<keyword evidence="14" id="KW-1185">Reference proteome</keyword>
<dbReference type="Gene3D" id="2.40.170.20">
    <property type="entry name" value="TonB-dependent receptor, beta-barrel domain"/>
    <property type="match status" value="1"/>
</dbReference>
<gene>
    <name evidence="13" type="ORF">C5749_17810</name>
</gene>
<dbReference type="GO" id="GO:0009279">
    <property type="term" value="C:cell outer membrane"/>
    <property type="evidence" value="ECO:0007669"/>
    <property type="project" value="UniProtKB-SubCell"/>
</dbReference>
<evidence type="ECO:0000256" key="1">
    <source>
        <dbReference type="ARBA" id="ARBA00004571"/>
    </source>
</evidence>
<dbReference type="InterPro" id="IPR000531">
    <property type="entry name" value="Beta-barrel_TonB"/>
</dbReference>
<dbReference type="PANTHER" id="PTHR40980">
    <property type="entry name" value="PLUG DOMAIN-CONTAINING PROTEIN"/>
    <property type="match status" value="1"/>
</dbReference>
<feature type="chain" id="PRO_5015404891" evidence="10">
    <location>
        <begin position="19"/>
        <end position="931"/>
    </location>
</feature>
<dbReference type="Pfam" id="PF07715">
    <property type="entry name" value="Plug"/>
    <property type="match status" value="1"/>
</dbReference>
<dbReference type="SUPFAM" id="SSF49464">
    <property type="entry name" value="Carboxypeptidase regulatory domain-like"/>
    <property type="match status" value="1"/>
</dbReference>
<evidence type="ECO:0000313" key="14">
    <source>
        <dbReference type="Proteomes" id="UP000238642"/>
    </source>
</evidence>
<dbReference type="SUPFAM" id="SSF56935">
    <property type="entry name" value="Porins"/>
    <property type="match status" value="1"/>
</dbReference>
<dbReference type="InterPro" id="IPR036942">
    <property type="entry name" value="Beta-barrel_TonB_sf"/>
</dbReference>
<evidence type="ECO:0000256" key="5">
    <source>
        <dbReference type="ARBA" id="ARBA00023077"/>
    </source>
</evidence>
<evidence type="ECO:0000256" key="9">
    <source>
        <dbReference type="RuleBase" id="RU003357"/>
    </source>
</evidence>
<evidence type="ECO:0000256" key="4">
    <source>
        <dbReference type="ARBA" id="ARBA00022692"/>
    </source>
</evidence>
<evidence type="ECO:0000256" key="8">
    <source>
        <dbReference type="PROSITE-ProRule" id="PRU01360"/>
    </source>
</evidence>
<evidence type="ECO:0000256" key="2">
    <source>
        <dbReference type="ARBA" id="ARBA00022448"/>
    </source>
</evidence>
<keyword evidence="5 9" id="KW-0798">TonB box</keyword>